<reference evidence="1 2" key="1">
    <citation type="submission" date="2018-06" db="EMBL/GenBank/DDBJ databases">
        <authorList>
            <consortium name="Pathogen Informatics"/>
            <person name="Doyle S."/>
        </authorList>
    </citation>
    <scope>NUCLEOTIDE SEQUENCE [LARGE SCALE GENOMIC DNA]</scope>
    <source>
        <strain evidence="1 2">NCTC8009</strain>
    </source>
</reference>
<protein>
    <submittedName>
        <fullName evidence="1">Uncharacterized protein</fullName>
    </submittedName>
</protein>
<dbReference type="AlphaFoldDB" id="A0A2X3KK43"/>
<gene>
    <name evidence="1" type="ORF">NCTC8009_06897</name>
</gene>
<evidence type="ECO:0000313" key="1">
    <source>
        <dbReference type="EMBL" id="SQD06305.1"/>
    </source>
</evidence>
<organism evidence="1 2">
    <name type="scientific">Escherichia coli</name>
    <dbReference type="NCBI Taxonomy" id="562"/>
    <lineage>
        <taxon>Bacteria</taxon>
        <taxon>Pseudomonadati</taxon>
        <taxon>Pseudomonadota</taxon>
        <taxon>Gammaproteobacteria</taxon>
        <taxon>Enterobacterales</taxon>
        <taxon>Enterobacteriaceae</taxon>
        <taxon>Escherichia</taxon>
    </lineage>
</organism>
<evidence type="ECO:0000313" key="2">
    <source>
        <dbReference type="Proteomes" id="UP000250991"/>
    </source>
</evidence>
<proteinExistence type="predicted"/>
<name>A0A2X3KK43_ECOLX</name>
<dbReference type="EMBL" id="UARW01000010">
    <property type="protein sequence ID" value="SQD06305.1"/>
    <property type="molecule type" value="Genomic_DNA"/>
</dbReference>
<sequence length="124" mass="14396">MRYLIEHFLRTFLRCTCWQLNHGHKYALVLIWQEGAWQTHEQIGHADHDDQIQHQVTPRTAQNTAYAVGVVVRALLEHAVKPAEEAFFTFPVIAFWQSVSAWWHKEPESGSTLPVPTAPLLKQW</sequence>
<accession>A0A2X3KK43</accession>
<dbReference type="Proteomes" id="UP000250991">
    <property type="component" value="Unassembled WGS sequence"/>
</dbReference>